<keyword evidence="2" id="KW-1185">Reference proteome</keyword>
<comment type="caution">
    <text evidence="1">The sequence shown here is derived from an EMBL/GenBank/DDBJ whole genome shotgun (WGS) entry which is preliminary data.</text>
</comment>
<dbReference type="AlphaFoldDB" id="A0A8T0VWT5"/>
<dbReference type="EMBL" id="CM029039">
    <property type="protein sequence ID" value="KAG2639650.1"/>
    <property type="molecule type" value="Genomic_DNA"/>
</dbReference>
<evidence type="ECO:0000313" key="2">
    <source>
        <dbReference type="Proteomes" id="UP000823388"/>
    </source>
</evidence>
<dbReference type="InterPro" id="IPR013181">
    <property type="entry name" value="DUF1719"/>
</dbReference>
<sequence length="274" mass="31009">MLRIAYMEGSDLLSKHKQQVLEGHKEARQLVTSSSYLEQIIASAAEFSISSLAGLNKQCLSSSVVQIFEWYADCADKFVADVESGCPLRRDTFFCYPFVRQLLQGKYLSYERVKGSQKLCFDIWPVVLEGRGVETWLWYEHFNPHSLDKSFRLVLILRLSESTDIVVAAIDCLRSSTSLLNLTAQDAIMGELTQLPNLQDISDSYAPPRWVVVGYEDDLAFLSKFFRPDPLCCQRNGHEPSEEFLVIGAIALIPGANYLFQFQLLCLSTRVQLA</sequence>
<proteinExistence type="predicted"/>
<reference evidence="1" key="1">
    <citation type="submission" date="2020-05" db="EMBL/GenBank/DDBJ databases">
        <title>WGS assembly of Panicum virgatum.</title>
        <authorList>
            <person name="Lovell J.T."/>
            <person name="Jenkins J."/>
            <person name="Shu S."/>
            <person name="Juenger T.E."/>
            <person name="Schmutz J."/>
        </authorList>
    </citation>
    <scope>NUCLEOTIDE SEQUENCE</scope>
    <source>
        <strain evidence="1">AP13</strain>
    </source>
</reference>
<protein>
    <submittedName>
        <fullName evidence="1">Uncharacterized protein</fullName>
    </submittedName>
</protein>
<dbReference type="OrthoDB" id="664460at2759"/>
<dbReference type="SMART" id="SM01157">
    <property type="entry name" value="DUF1719"/>
    <property type="match status" value="1"/>
</dbReference>
<accession>A0A8T0VWT5</accession>
<dbReference type="Pfam" id="PF08224">
    <property type="entry name" value="DUF1719"/>
    <property type="match status" value="1"/>
</dbReference>
<gene>
    <name evidence="1" type="ORF">PVAP13_2KG282300</name>
</gene>
<dbReference type="Proteomes" id="UP000823388">
    <property type="component" value="Chromosome 2K"/>
</dbReference>
<name>A0A8T0VWT5_PANVG</name>
<organism evidence="1 2">
    <name type="scientific">Panicum virgatum</name>
    <name type="common">Blackwell switchgrass</name>
    <dbReference type="NCBI Taxonomy" id="38727"/>
    <lineage>
        <taxon>Eukaryota</taxon>
        <taxon>Viridiplantae</taxon>
        <taxon>Streptophyta</taxon>
        <taxon>Embryophyta</taxon>
        <taxon>Tracheophyta</taxon>
        <taxon>Spermatophyta</taxon>
        <taxon>Magnoliopsida</taxon>
        <taxon>Liliopsida</taxon>
        <taxon>Poales</taxon>
        <taxon>Poaceae</taxon>
        <taxon>PACMAD clade</taxon>
        <taxon>Panicoideae</taxon>
        <taxon>Panicodae</taxon>
        <taxon>Paniceae</taxon>
        <taxon>Panicinae</taxon>
        <taxon>Panicum</taxon>
        <taxon>Panicum sect. Hiantes</taxon>
    </lineage>
</organism>
<evidence type="ECO:0000313" key="1">
    <source>
        <dbReference type="EMBL" id="KAG2639650.1"/>
    </source>
</evidence>